<dbReference type="Pfam" id="PF01578">
    <property type="entry name" value="Cytochrom_C_asm"/>
    <property type="match status" value="1"/>
</dbReference>
<feature type="transmembrane region" description="Helical" evidence="1">
    <location>
        <begin position="123"/>
        <end position="148"/>
    </location>
</feature>
<feature type="domain" description="Cytochrome c assembly protein" evidence="2">
    <location>
        <begin position="49"/>
        <end position="257"/>
    </location>
</feature>
<dbReference type="PANTHER" id="PTHR38034">
    <property type="entry name" value="INNER MEMBRANE PROTEIN YPJD"/>
    <property type="match status" value="1"/>
</dbReference>
<evidence type="ECO:0000313" key="4">
    <source>
        <dbReference type="Proteomes" id="UP000501466"/>
    </source>
</evidence>
<evidence type="ECO:0000313" key="3">
    <source>
        <dbReference type="EMBL" id="BBP43233.1"/>
    </source>
</evidence>
<feature type="transmembrane region" description="Helical" evidence="1">
    <location>
        <begin position="239"/>
        <end position="261"/>
    </location>
</feature>
<organism evidence="3 4">
    <name type="scientific">Thiosulfativibrio zosterae</name>
    <dbReference type="NCBI Taxonomy" id="2675053"/>
    <lineage>
        <taxon>Bacteria</taxon>
        <taxon>Pseudomonadati</taxon>
        <taxon>Pseudomonadota</taxon>
        <taxon>Gammaproteobacteria</taxon>
        <taxon>Thiotrichales</taxon>
        <taxon>Piscirickettsiaceae</taxon>
        <taxon>Thiosulfativibrio</taxon>
    </lineage>
</organism>
<dbReference type="InterPro" id="IPR052372">
    <property type="entry name" value="YpjD/HemX"/>
</dbReference>
<protein>
    <submittedName>
        <fullName evidence="3">Cytochrome c assembly protein</fullName>
    </submittedName>
</protein>
<feature type="transmembrane region" description="Helical" evidence="1">
    <location>
        <begin position="38"/>
        <end position="58"/>
    </location>
</feature>
<keyword evidence="4" id="KW-1185">Reference proteome</keyword>
<feature type="transmembrane region" description="Helical" evidence="1">
    <location>
        <begin position="64"/>
        <end position="84"/>
    </location>
</feature>
<dbReference type="PANTHER" id="PTHR38034:SF1">
    <property type="entry name" value="INNER MEMBRANE PROTEIN YPJD"/>
    <property type="match status" value="1"/>
</dbReference>
<dbReference type="InterPro" id="IPR002541">
    <property type="entry name" value="Cyt_c_assembly"/>
</dbReference>
<sequence length="263" mass="29542">MIISNLSAVVASIGYLYASHMLWQKIKGKTVEFARAKLLKTVLLASGLHLISFMPLLFNGISLQFSLTISISLIAWISASALLLTNINKHTEMLGIFIFPIAALTTLLPFAQPEVQSIELTLGVHILLSIMAYSIMGLAAAQAILYSIQEKRFRQKRLTSLFKALPPLQIMEKTLVQLVLMGFIALSFALVTGGFFIEDMFAQHLIHKTFFAILSWIVYAIFLWGHFKRGWRGQKAARYTLWAYILLLLSYLGTQLILMLMNA</sequence>
<gene>
    <name evidence="3" type="ORF">THMIRHAT_09790</name>
</gene>
<dbReference type="RefSeq" id="WP_173291054.1">
    <property type="nucleotide sequence ID" value="NZ_AP021888.1"/>
</dbReference>
<dbReference type="KEGG" id="tzo:THMIRHAT_09790"/>
<name>A0A6F8PMA0_9GAMM</name>
<accession>A0A6F8PMA0</accession>
<feature type="transmembrane region" description="Helical" evidence="1">
    <location>
        <begin position="6"/>
        <end position="26"/>
    </location>
</feature>
<proteinExistence type="predicted"/>
<dbReference type="GO" id="GO:0020037">
    <property type="term" value="F:heme binding"/>
    <property type="evidence" value="ECO:0007669"/>
    <property type="project" value="InterPro"/>
</dbReference>
<reference evidence="4" key="1">
    <citation type="submission" date="2019-11" db="EMBL/GenBank/DDBJ databases">
        <title>Isolation and characterization of two novel species in the genus Thiomicrorhabdus.</title>
        <authorList>
            <person name="Mochizuki J."/>
            <person name="Kojima H."/>
            <person name="Fukui M."/>
        </authorList>
    </citation>
    <scope>NUCLEOTIDE SEQUENCE [LARGE SCALE GENOMIC DNA]</scope>
    <source>
        <strain evidence="4">AkT22</strain>
    </source>
</reference>
<dbReference type="EMBL" id="AP021888">
    <property type="protein sequence ID" value="BBP43233.1"/>
    <property type="molecule type" value="Genomic_DNA"/>
</dbReference>
<dbReference type="Proteomes" id="UP000501466">
    <property type="component" value="Chromosome"/>
</dbReference>
<dbReference type="AlphaFoldDB" id="A0A6F8PMA0"/>
<keyword evidence="1" id="KW-0472">Membrane</keyword>
<dbReference type="GO" id="GO:0017004">
    <property type="term" value="P:cytochrome complex assembly"/>
    <property type="evidence" value="ECO:0007669"/>
    <property type="project" value="InterPro"/>
</dbReference>
<keyword evidence="1" id="KW-0812">Transmembrane</keyword>
<evidence type="ECO:0000259" key="2">
    <source>
        <dbReference type="Pfam" id="PF01578"/>
    </source>
</evidence>
<keyword evidence="1" id="KW-1133">Transmembrane helix</keyword>
<evidence type="ECO:0000256" key="1">
    <source>
        <dbReference type="SAM" id="Phobius"/>
    </source>
</evidence>
<feature type="transmembrane region" description="Helical" evidence="1">
    <location>
        <begin position="175"/>
        <end position="197"/>
    </location>
</feature>
<feature type="transmembrane region" description="Helical" evidence="1">
    <location>
        <begin position="93"/>
        <end position="111"/>
    </location>
</feature>
<feature type="transmembrane region" description="Helical" evidence="1">
    <location>
        <begin position="209"/>
        <end position="227"/>
    </location>
</feature>